<sequence length="823" mass="93528">MKLNLNQPKSYYETFVILTLILLSCVLTYYFHFVLRSGVLFTHFFYIPIILAAVWWKRKGLWVTFFLAGMLIFTSYISPLQIDYFYDDLFRSVIFIIVSVITVILSERIEKSQIKLKTSEESFRSVVESAIDGIITTNLEGNVVFVNESFQKMFQYSEEEVIGKSVRKFIPPRLRDSYNQKMKEFHKTGKRQVGTFESAGLRKDGKEFPFEISITNWEGEGELFTTSIIRNIAYRKNAEKTRSILSAIVEGSAESIIGVNLEGNILSWNKGAEQTYGYSAKETMGKSYSLLFPENSSEYREILDTIAKGEIIDHYETKRVTKAGQLIDISLIISPIKDKTGNIIGFSAIARDITQEKASEEALARSEAQLSMITANMADIICQASIDGVYIYVSPSVKSVLGYQPPDLLGKSMLEGVHPDDRSRVTSCMQDARGKCMTQSVQYRYLRADGSYVWLGTTGTPIYDDEGQVTGFICNSRDITNQKNAEDALRESEAKYRTLVESASDPISLYDENGIFLMANKAGAHSMGEEPADLLGRSLRDFFPPEIAEKQIDLIRKVINTEEGVDMEMFVPYGDNDQWFSTSLQPIYGRDNQIHSVQVISRDITEIKETQLKLEQALQDKEMLMKEIYHRVKNNLMVISSLLNLQSRYIKDEEAKAMFKQSQERAQSMAMIHERLYRSADLKHINFGDYIRKLARDLFRTYVADPSRIKLEMDVEDVMIDINIAIPLGLMVNELISNSMKHAFPEGKSGEIGVKFKEHADQCVLEVSDTGVGFPPDFDFEKSDSLGLQLINSLTQQISGELKLEKDQGTTFKITFQQPEEDD</sequence>
<dbReference type="SMART" id="SM00387">
    <property type="entry name" value="HATPase_c"/>
    <property type="match status" value="1"/>
</dbReference>
<reference evidence="13 14" key="1">
    <citation type="submission" date="2013-12" db="EMBL/GenBank/DDBJ databases">
        <title>The complete genome sequence of Methanobacterium sp. BRM9.</title>
        <authorList>
            <consortium name="Pastoral Greenhouse Gas Research Consortium"/>
            <person name="Kelly W.J."/>
            <person name="Leahy S.C."/>
            <person name="Perry R."/>
            <person name="Li D."/>
            <person name="Altermann E."/>
            <person name="Lambie S.C."/>
            <person name="Attwood G.T."/>
        </authorList>
    </citation>
    <scope>NUCLEOTIDE SEQUENCE [LARGE SCALE GENOMIC DNA]</scope>
    <source>
        <strain evidence="13 14">BRM9</strain>
    </source>
</reference>
<feature type="transmembrane region" description="Helical" evidence="9">
    <location>
        <begin position="89"/>
        <end position="106"/>
    </location>
</feature>
<dbReference type="InterPro" id="IPR013655">
    <property type="entry name" value="PAS_fold_3"/>
</dbReference>
<dbReference type="SUPFAM" id="SSF55874">
    <property type="entry name" value="ATPase domain of HSP90 chaperone/DNA topoisomerase II/histidine kinase"/>
    <property type="match status" value="1"/>
</dbReference>
<dbReference type="InterPro" id="IPR036890">
    <property type="entry name" value="HATPase_C_sf"/>
</dbReference>
<dbReference type="CDD" id="cd00130">
    <property type="entry name" value="PAS"/>
    <property type="match status" value="4"/>
</dbReference>
<keyword evidence="3" id="KW-0597">Phosphoprotein</keyword>
<keyword evidence="4" id="KW-0808">Transferase</keyword>
<comment type="catalytic activity">
    <reaction evidence="1">
        <text>ATP + protein L-histidine = ADP + protein N-phospho-L-histidine.</text>
        <dbReference type="EC" id="2.7.13.3"/>
    </reaction>
</comment>
<name>A0A089ZGN6_METFO</name>
<dbReference type="Pfam" id="PF07568">
    <property type="entry name" value="HisKA_2"/>
    <property type="match status" value="1"/>
</dbReference>
<dbReference type="PROSITE" id="PS50109">
    <property type="entry name" value="HIS_KIN"/>
    <property type="match status" value="1"/>
</dbReference>
<dbReference type="InterPro" id="IPR000700">
    <property type="entry name" value="PAS-assoc_C"/>
</dbReference>
<dbReference type="PROSITE" id="PS50113">
    <property type="entry name" value="PAC"/>
    <property type="match status" value="3"/>
</dbReference>
<dbReference type="RefSeq" id="WP_048085311.1">
    <property type="nucleotide sequence ID" value="NZ_CP006933.1"/>
</dbReference>
<feature type="domain" description="Histidine kinase" evidence="10">
    <location>
        <begin position="627"/>
        <end position="820"/>
    </location>
</feature>
<feature type="domain" description="PAS" evidence="11">
    <location>
        <begin position="492"/>
        <end position="562"/>
    </location>
</feature>
<dbReference type="PANTHER" id="PTHR41523">
    <property type="entry name" value="TWO-COMPONENT SYSTEM SENSOR PROTEIN"/>
    <property type="match status" value="1"/>
</dbReference>
<evidence type="ECO:0000256" key="6">
    <source>
        <dbReference type="ARBA" id="ARBA00022777"/>
    </source>
</evidence>
<keyword evidence="5" id="KW-0547">Nucleotide-binding</keyword>
<keyword evidence="9" id="KW-0472">Membrane</keyword>
<gene>
    <name evidence="13" type="ORF">BRM9_1491</name>
</gene>
<dbReference type="SMART" id="SM00091">
    <property type="entry name" value="PAS"/>
    <property type="match status" value="4"/>
</dbReference>
<dbReference type="GO" id="GO:0005524">
    <property type="term" value="F:ATP binding"/>
    <property type="evidence" value="ECO:0007669"/>
    <property type="project" value="UniProtKB-KW"/>
</dbReference>
<evidence type="ECO:0000259" key="10">
    <source>
        <dbReference type="PROSITE" id="PS50109"/>
    </source>
</evidence>
<feature type="transmembrane region" description="Helical" evidence="9">
    <location>
        <begin position="61"/>
        <end position="77"/>
    </location>
</feature>
<feature type="transmembrane region" description="Helical" evidence="9">
    <location>
        <begin position="38"/>
        <end position="56"/>
    </location>
</feature>
<evidence type="ECO:0000259" key="11">
    <source>
        <dbReference type="PROSITE" id="PS50112"/>
    </source>
</evidence>
<dbReference type="Proteomes" id="UP000029661">
    <property type="component" value="Chromosome"/>
</dbReference>
<evidence type="ECO:0000256" key="4">
    <source>
        <dbReference type="ARBA" id="ARBA00022679"/>
    </source>
</evidence>
<dbReference type="Pfam" id="PF13426">
    <property type="entry name" value="PAS_9"/>
    <property type="match status" value="2"/>
</dbReference>
<proteinExistence type="predicted"/>
<dbReference type="InterPro" id="IPR005467">
    <property type="entry name" value="His_kinase_dom"/>
</dbReference>
<dbReference type="EC" id="2.7.13.3" evidence="2"/>
<evidence type="ECO:0000256" key="7">
    <source>
        <dbReference type="ARBA" id="ARBA00022840"/>
    </source>
</evidence>
<dbReference type="Pfam" id="PF08447">
    <property type="entry name" value="PAS_3"/>
    <property type="match status" value="1"/>
</dbReference>
<protein>
    <recommendedName>
        <fullName evidence="2">histidine kinase</fullName>
        <ecNumber evidence="2">2.7.13.3</ecNumber>
    </recommendedName>
</protein>
<dbReference type="InterPro" id="IPR001610">
    <property type="entry name" value="PAC"/>
</dbReference>
<dbReference type="NCBIfam" id="TIGR00229">
    <property type="entry name" value="sensory_box"/>
    <property type="match status" value="4"/>
</dbReference>
<dbReference type="PANTHER" id="PTHR41523:SF8">
    <property type="entry name" value="ETHYLENE RESPONSE SENSOR PROTEIN"/>
    <property type="match status" value="1"/>
</dbReference>
<keyword evidence="6 13" id="KW-0418">Kinase</keyword>
<dbReference type="GO" id="GO:0004673">
    <property type="term" value="F:protein histidine kinase activity"/>
    <property type="evidence" value="ECO:0007669"/>
    <property type="project" value="UniProtKB-EC"/>
</dbReference>
<feature type="domain" description="PAC" evidence="12">
    <location>
        <begin position="563"/>
        <end position="616"/>
    </location>
</feature>
<dbReference type="KEGG" id="mfc:BRM9_1491"/>
<dbReference type="Pfam" id="PF02518">
    <property type="entry name" value="HATPase_c"/>
    <property type="match status" value="1"/>
</dbReference>
<feature type="domain" description="PAC" evidence="12">
    <location>
        <begin position="313"/>
        <end position="365"/>
    </location>
</feature>
<evidence type="ECO:0000259" key="12">
    <source>
        <dbReference type="PROSITE" id="PS50113"/>
    </source>
</evidence>
<feature type="domain" description="PAS" evidence="11">
    <location>
        <begin position="366"/>
        <end position="432"/>
    </location>
</feature>
<evidence type="ECO:0000313" key="14">
    <source>
        <dbReference type="Proteomes" id="UP000029661"/>
    </source>
</evidence>
<dbReference type="PROSITE" id="PS50112">
    <property type="entry name" value="PAS"/>
    <property type="match status" value="4"/>
</dbReference>
<dbReference type="InterPro" id="IPR013656">
    <property type="entry name" value="PAS_4"/>
</dbReference>
<dbReference type="EMBL" id="CP006933">
    <property type="protein sequence ID" value="AIS32305.1"/>
    <property type="molecule type" value="Genomic_DNA"/>
</dbReference>
<dbReference type="STRING" id="2162.BRM9_1491"/>
<dbReference type="OrthoDB" id="8127at2157"/>
<evidence type="ECO:0000313" key="13">
    <source>
        <dbReference type="EMBL" id="AIS32305.1"/>
    </source>
</evidence>
<feature type="domain" description="PAS" evidence="11">
    <location>
        <begin position="119"/>
        <end position="189"/>
    </location>
</feature>
<organism evidence="13 14">
    <name type="scientific">Methanobacterium formicicum</name>
    <dbReference type="NCBI Taxonomy" id="2162"/>
    <lineage>
        <taxon>Archaea</taxon>
        <taxon>Methanobacteriati</taxon>
        <taxon>Methanobacteriota</taxon>
        <taxon>Methanomada group</taxon>
        <taxon>Methanobacteria</taxon>
        <taxon>Methanobacteriales</taxon>
        <taxon>Methanobacteriaceae</taxon>
        <taxon>Methanobacterium</taxon>
    </lineage>
</organism>
<dbReference type="Gene3D" id="3.30.565.10">
    <property type="entry name" value="Histidine kinase-like ATPase, C-terminal domain"/>
    <property type="match status" value="1"/>
</dbReference>
<keyword evidence="7" id="KW-0067">ATP-binding</keyword>
<evidence type="ECO:0000256" key="8">
    <source>
        <dbReference type="ARBA" id="ARBA00023026"/>
    </source>
</evidence>
<keyword evidence="8" id="KW-0843">Virulence</keyword>
<keyword evidence="9" id="KW-1133">Transmembrane helix</keyword>
<feature type="transmembrane region" description="Helical" evidence="9">
    <location>
        <begin position="12"/>
        <end position="32"/>
    </location>
</feature>
<evidence type="ECO:0000256" key="2">
    <source>
        <dbReference type="ARBA" id="ARBA00012438"/>
    </source>
</evidence>
<dbReference type="GeneID" id="24792655"/>
<dbReference type="InterPro" id="IPR011495">
    <property type="entry name" value="Sig_transdc_His_kin_sub2_dim/P"/>
</dbReference>
<dbReference type="InterPro" id="IPR003594">
    <property type="entry name" value="HATPase_dom"/>
</dbReference>
<evidence type="ECO:0000256" key="3">
    <source>
        <dbReference type="ARBA" id="ARBA00022553"/>
    </source>
</evidence>
<evidence type="ECO:0000256" key="5">
    <source>
        <dbReference type="ARBA" id="ARBA00022741"/>
    </source>
</evidence>
<evidence type="ECO:0000256" key="1">
    <source>
        <dbReference type="ARBA" id="ARBA00000085"/>
    </source>
</evidence>
<dbReference type="SMART" id="SM00086">
    <property type="entry name" value="PAC"/>
    <property type="match status" value="3"/>
</dbReference>
<feature type="domain" description="PAS" evidence="11">
    <location>
        <begin position="241"/>
        <end position="310"/>
    </location>
</feature>
<dbReference type="InterPro" id="IPR035965">
    <property type="entry name" value="PAS-like_dom_sf"/>
</dbReference>
<feature type="domain" description="PAC" evidence="12">
    <location>
        <begin position="439"/>
        <end position="491"/>
    </location>
</feature>
<dbReference type="Gene3D" id="3.30.450.20">
    <property type="entry name" value="PAS domain"/>
    <property type="match status" value="4"/>
</dbReference>
<accession>A0A089ZGN6</accession>
<evidence type="ECO:0000256" key="9">
    <source>
        <dbReference type="SAM" id="Phobius"/>
    </source>
</evidence>
<dbReference type="SUPFAM" id="SSF55785">
    <property type="entry name" value="PYP-like sensor domain (PAS domain)"/>
    <property type="match status" value="4"/>
</dbReference>
<dbReference type="PROSITE" id="PS51257">
    <property type="entry name" value="PROKAR_LIPOPROTEIN"/>
    <property type="match status" value="1"/>
</dbReference>
<keyword evidence="9" id="KW-0812">Transmembrane</keyword>
<dbReference type="Pfam" id="PF08448">
    <property type="entry name" value="PAS_4"/>
    <property type="match status" value="1"/>
</dbReference>
<dbReference type="InterPro" id="IPR000014">
    <property type="entry name" value="PAS"/>
</dbReference>
<dbReference type="AlphaFoldDB" id="A0A089ZGN6"/>